<comment type="subcellular location">
    <subcellularLocation>
        <location evidence="1">Nucleus</location>
    </subcellularLocation>
</comment>
<feature type="compositionally biased region" description="Polar residues" evidence="6">
    <location>
        <begin position="122"/>
        <end position="131"/>
    </location>
</feature>
<evidence type="ECO:0000313" key="8">
    <source>
        <dbReference type="EMBL" id="KAF1917535.1"/>
    </source>
</evidence>
<dbReference type="PANTHER" id="PTHR33572">
    <property type="entry name" value="SPORE DEVELOPMENT REGULATOR VOSA"/>
    <property type="match status" value="1"/>
</dbReference>
<feature type="compositionally biased region" description="Pro residues" evidence="6">
    <location>
        <begin position="1"/>
        <end position="12"/>
    </location>
</feature>
<feature type="compositionally biased region" description="Pro residues" evidence="6">
    <location>
        <begin position="111"/>
        <end position="121"/>
    </location>
</feature>
<keyword evidence="4" id="KW-0804">Transcription</keyword>
<evidence type="ECO:0000256" key="4">
    <source>
        <dbReference type="ARBA" id="ARBA00023163"/>
    </source>
</evidence>
<dbReference type="Proteomes" id="UP000800096">
    <property type="component" value="Unassembled WGS sequence"/>
</dbReference>
<dbReference type="Pfam" id="PF11754">
    <property type="entry name" value="Velvet"/>
    <property type="match status" value="2"/>
</dbReference>
<keyword evidence="5" id="KW-0539">Nucleus</keyword>
<organism evidence="8 9">
    <name type="scientific">Ampelomyces quisqualis</name>
    <name type="common">Powdery mildew agent</name>
    <dbReference type="NCBI Taxonomy" id="50730"/>
    <lineage>
        <taxon>Eukaryota</taxon>
        <taxon>Fungi</taxon>
        <taxon>Dikarya</taxon>
        <taxon>Ascomycota</taxon>
        <taxon>Pezizomycotina</taxon>
        <taxon>Dothideomycetes</taxon>
        <taxon>Pleosporomycetidae</taxon>
        <taxon>Pleosporales</taxon>
        <taxon>Pleosporineae</taxon>
        <taxon>Phaeosphaeriaceae</taxon>
        <taxon>Ampelomyces</taxon>
    </lineage>
</organism>
<dbReference type="PANTHER" id="PTHR33572:SF17">
    <property type="entry name" value="SEXUAL DEVELOPMENT REGULATOR VELC"/>
    <property type="match status" value="1"/>
</dbReference>
<dbReference type="OrthoDB" id="3056235at2759"/>
<feature type="region of interest" description="Disordered" evidence="6">
    <location>
        <begin position="445"/>
        <end position="469"/>
    </location>
</feature>
<evidence type="ECO:0000256" key="6">
    <source>
        <dbReference type="SAM" id="MobiDB-lite"/>
    </source>
</evidence>
<proteinExistence type="predicted"/>
<dbReference type="GO" id="GO:0005634">
    <property type="term" value="C:nucleus"/>
    <property type="evidence" value="ECO:0007669"/>
    <property type="project" value="UniProtKB-SubCell"/>
</dbReference>
<evidence type="ECO:0000256" key="1">
    <source>
        <dbReference type="ARBA" id="ARBA00004123"/>
    </source>
</evidence>
<dbReference type="PROSITE" id="PS51821">
    <property type="entry name" value="VELVET"/>
    <property type="match status" value="1"/>
</dbReference>
<dbReference type="InterPro" id="IPR038491">
    <property type="entry name" value="Velvet_dom_sf"/>
</dbReference>
<evidence type="ECO:0000256" key="3">
    <source>
        <dbReference type="ARBA" id="ARBA00023015"/>
    </source>
</evidence>
<keyword evidence="2" id="KW-0749">Sporulation</keyword>
<evidence type="ECO:0000259" key="7">
    <source>
        <dbReference type="PROSITE" id="PS51821"/>
    </source>
</evidence>
<evidence type="ECO:0000256" key="5">
    <source>
        <dbReference type="ARBA" id="ARBA00023242"/>
    </source>
</evidence>
<dbReference type="GO" id="GO:0030435">
    <property type="term" value="P:sporulation resulting in formation of a cellular spore"/>
    <property type="evidence" value="ECO:0007669"/>
    <property type="project" value="UniProtKB-KW"/>
</dbReference>
<feature type="compositionally biased region" description="Polar residues" evidence="6">
    <location>
        <begin position="13"/>
        <end position="28"/>
    </location>
</feature>
<keyword evidence="9" id="KW-1185">Reference proteome</keyword>
<evidence type="ECO:0000313" key="9">
    <source>
        <dbReference type="Proteomes" id="UP000800096"/>
    </source>
</evidence>
<dbReference type="Gene3D" id="2.60.40.3960">
    <property type="entry name" value="Velvet domain"/>
    <property type="match status" value="1"/>
</dbReference>
<accession>A0A6A5QPD0</accession>
<evidence type="ECO:0000256" key="2">
    <source>
        <dbReference type="ARBA" id="ARBA00022969"/>
    </source>
</evidence>
<sequence length="469" mass="52336">MSQPPFPPPPLPQSTISRSASSDMTETQKLPHFSPPAFLDYPHRRLPPPVLPPLDIPPDAVPPRADCQFRSPINQLPAIHSGLPPRHDPYQPSALHRSAAPVEKLLLANPYTPPRSDPPYSPQQYGPSISPRSELDSRGPRRLTDQRYLYEDPRHTQHHAHHEQSFSSLASPVDPSQPRSYAPVPSPGYTPSYASSNTPFRGSIGSHPHSQRGSVAAPLGSVAYPEPSTTGPMSRKQSRPIPLPGSIPQPVYNEQLNLNYELRVRQQPIAARACGFGERDRRVIDPPPIIQLLVTNPKTGIAEQEELRYSLNVVHCTLWNAEGTNEETALIQPDRRTTRRLMGQLVASPSVAKDEHDVEGCFFCFPDLSCRTHGKYRLRFVLMRIDPMNLHVGGFSPILTEVLSDVFTVYTAKDFPGMRPSSALTRALKLQGCNIQVKKGNEKAMARKRLGASQEHDVEDDDMKRRRRE</sequence>
<feature type="domain" description="Velvet" evidence="7">
    <location>
        <begin position="255"/>
        <end position="438"/>
    </location>
</feature>
<feature type="compositionally biased region" description="Pro residues" evidence="6">
    <location>
        <begin position="47"/>
        <end position="61"/>
    </location>
</feature>
<dbReference type="AlphaFoldDB" id="A0A6A5QPD0"/>
<name>A0A6A5QPD0_AMPQU</name>
<dbReference type="EMBL" id="ML979134">
    <property type="protein sequence ID" value="KAF1917535.1"/>
    <property type="molecule type" value="Genomic_DNA"/>
</dbReference>
<keyword evidence="3" id="KW-0805">Transcription regulation</keyword>
<dbReference type="InterPro" id="IPR021740">
    <property type="entry name" value="Velvet"/>
</dbReference>
<gene>
    <name evidence="8" type="ORF">BDU57DRAFT_471313</name>
</gene>
<reference evidence="8" key="1">
    <citation type="journal article" date="2020" name="Stud. Mycol.">
        <title>101 Dothideomycetes genomes: a test case for predicting lifestyles and emergence of pathogens.</title>
        <authorList>
            <person name="Haridas S."/>
            <person name="Albert R."/>
            <person name="Binder M."/>
            <person name="Bloem J."/>
            <person name="Labutti K."/>
            <person name="Salamov A."/>
            <person name="Andreopoulos B."/>
            <person name="Baker S."/>
            <person name="Barry K."/>
            <person name="Bills G."/>
            <person name="Bluhm B."/>
            <person name="Cannon C."/>
            <person name="Castanera R."/>
            <person name="Culley D."/>
            <person name="Daum C."/>
            <person name="Ezra D."/>
            <person name="Gonzalez J."/>
            <person name="Henrissat B."/>
            <person name="Kuo A."/>
            <person name="Liang C."/>
            <person name="Lipzen A."/>
            <person name="Lutzoni F."/>
            <person name="Magnuson J."/>
            <person name="Mondo S."/>
            <person name="Nolan M."/>
            <person name="Ohm R."/>
            <person name="Pangilinan J."/>
            <person name="Park H.-J."/>
            <person name="Ramirez L."/>
            <person name="Alfaro M."/>
            <person name="Sun H."/>
            <person name="Tritt A."/>
            <person name="Yoshinaga Y."/>
            <person name="Zwiers L.-H."/>
            <person name="Turgeon B."/>
            <person name="Goodwin S."/>
            <person name="Spatafora J."/>
            <person name="Crous P."/>
            <person name="Grigoriev I."/>
        </authorList>
    </citation>
    <scope>NUCLEOTIDE SEQUENCE</scope>
    <source>
        <strain evidence="8">HMLAC05119</strain>
    </source>
</reference>
<feature type="region of interest" description="Disordered" evidence="6">
    <location>
        <begin position="1"/>
        <end position="141"/>
    </location>
</feature>
<feature type="region of interest" description="Disordered" evidence="6">
    <location>
        <begin position="155"/>
        <end position="239"/>
    </location>
</feature>
<dbReference type="InterPro" id="IPR037525">
    <property type="entry name" value="Velvet_dom"/>
</dbReference>
<protein>
    <submittedName>
        <fullName evidence="8">Velvet factor-domain-containing protein</fullName>
    </submittedName>
</protein>